<gene>
    <name evidence="2" type="ORF">Q5P01_001139</name>
</gene>
<dbReference type="AlphaFoldDB" id="A0AA88NK51"/>
<accession>A0AA88NK51</accession>
<reference evidence="2" key="1">
    <citation type="submission" date="2023-07" db="EMBL/GenBank/DDBJ databases">
        <title>Chromosome-level Genome Assembly of Striped Snakehead (Channa striata).</title>
        <authorList>
            <person name="Liu H."/>
        </authorList>
    </citation>
    <scope>NUCLEOTIDE SEQUENCE</scope>
    <source>
        <strain evidence="2">Gz</strain>
        <tissue evidence="2">Muscle</tissue>
    </source>
</reference>
<feature type="region of interest" description="Disordered" evidence="1">
    <location>
        <begin position="68"/>
        <end position="89"/>
    </location>
</feature>
<keyword evidence="3" id="KW-1185">Reference proteome</keyword>
<evidence type="ECO:0000313" key="3">
    <source>
        <dbReference type="Proteomes" id="UP001187415"/>
    </source>
</evidence>
<dbReference type="EMBL" id="JAUPFM010000001">
    <property type="protein sequence ID" value="KAK2861606.1"/>
    <property type="molecule type" value="Genomic_DNA"/>
</dbReference>
<protein>
    <submittedName>
        <fullName evidence="2">Uncharacterized protein</fullName>
    </submittedName>
</protein>
<comment type="caution">
    <text evidence="2">The sequence shown here is derived from an EMBL/GenBank/DDBJ whole genome shotgun (WGS) entry which is preliminary data.</text>
</comment>
<evidence type="ECO:0000313" key="2">
    <source>
        <dbReference type="EMBL" id="KAK2861606.1"/>
    </source>
</evidence>
<organism evidence="2 3">
    <name type="scientific">Channa striata</name>
    <name type="common">Snakehead murrel</name>
    <name type="synonym">Ophicephalus striatus</name>
    <dbReference type="NCBI Taxonomy" id="64152"/>
    <lineage>
        <taxon>Eukaryota</taxon>
        <taxon>Metazoa</taxon>
        <taxon>Chordata</taxon>
        <taxon>Craniata</taxon>
        <taxon>Vertebrata</taxon>
        <taxon>Euteleostomi</taxon>
        <taxon>Actinopterygii</taxon>
        <taxon>Neopterygii</taxon>
        <taxon>Teleostei</taxon>
        <taxon>Neoteleostei</taxon>
        <taxon>Acanthomorphata</taxon>
        <taxon>Anabantaria</taxon>
        <taxon>Anabantiformes</taxon>
        <taxon>Channoidei</taxon>
        <taxon>Channidae</taxon>
        <taxon>Channa</taxon>
    </lineage>
</organism>
<dbReference type="Proteomes" id="UP001187415">
    <property type="component" value="Unassembled WGS sequence"/>
</dbReference>
<name>A0AA88NK51_CHASR</name>
<evidence type="ECO:0000256" key="1">
    <source>
        <dbReference type="SAM" id="MobiDB-lite"/>
    </source>
</evidence>
<sequence>MPLTSGEHSEVFAERHLALDEDQIRDDNVVDFEHYYSEIKRKLICPKKNRSCDELEIQLPLSETLSRSTGVQFESPRSSRHSSDKQSKSTARCMPVYSPRFFPEIFATDSFCSVDEAFLLPAEMQLCYGLLHSALHSNWLETMTSRLSLHPLCRPSTKKRYHSDADCFRVVVGERRSQPSVSEASIFDTVT</sequence>
<proteinExistence type="predicted"/>